<feature type="compositionally biased region" description="Polar residues" evidence="2">
    <location>
        <begin position="226"/>
        <end position="235"/>
    </location>
</feature>
<feature type="compositionally biased region" description="Basic and acidic residues" evidence="2">
    <location>
        <begin position="277"/>
        <end position="293"/>
    </location>
</feature>
<proteinExistence type="predicted"/>
<dbReference type="EMBL" id="BTSX01000004">
    <property type="protein sequence ID" value="GMS94868.1"/>
    <property type="molecule type" value="Genomic_DNA"/>
</dbReference>
<reference evidence="3" key="1">
    <citation type="submission" date="2023-10" db="EMBL/GenBank/DDBJ databases">
        <title>Genome assembly of Pristionchus species.</title>
        <authorList>
            <person name="Yoshida K."/>
            <person name="Sommer R.J."/>
        </authorList>
    </citation>
    <scope>NUCLEOTIDE SEQUENCE</scope>
    <source>
        <strain evidence="3">RS0144</strain>
    </source>
</reference>
<evidence type="ECO:0000256" key="1">
    <source>
        <dbReference type="SAM" id="Coils"/>
    </source>
</evidence>
<organism evidence="3 4">
    <name type="scientific">Pristionchus entomophagus</name>
    <dbReference type="NCBI Taxonomy" id="358040"/>
    <lineage>
        <taxon>Eukaryota</taxon>
        <taxon>Metazoa</taxon>
        <taxon>Ecdysozoa</taxon>
        <taxon>Nematoda</taxon>
        <taxon>Chromadorea</taxon>
        <taxon>Rhabditida</taxon>
        <taxon>Rhabditina</taxon>
        <taxon>Diplogasteromorpha</taxon>
        <taxon>Diplogasteroidea</taxon>
        <taxon>Neodiplogasteridae</taxon>
        <taxon>Pristionchus</taxon>
    </lineage>
</organism>
<dbReference type="AlphaFoldDB" id="A0AAV5TKT1"/>
<evidence type="ECO:0000256" key="2">
    <source>
        <dbReference type="SAM" id="MobiDB-lite"/>
    </source>
</evidence>
<name>A0AAV5TKT1_9BILA</name>
<feature type="compositionally biased region" description="Low complexity" evidence="2">
    <location>
        <begin position="244"/>
        <end position="257"/>
    </location>
</feature>
<feature type="region of interest" description="Disordered" evidence="2">
    <location>
        <begin position="318"/>
        <end position="356"/>
    </location>
</feature>
<accession>A0AAV5TKT1</accession>
<keyword evidence="1" id="KW-0175">Coiled coil</keyword>
<feature type="region of interest" description="Disordered" evidence="2">
    <location>
        <begin position="421"/>
        <end position="447"/>
    </location>
</feature>
<gene>
    <name evidence="3" type="ORF">PENTCL1PPCAC_17043</name>
</gene>
<evidence type="ECO:0000313" key="4">
    <source>
        <dbReference type="Proteomes" id="UP001432027"/>
    </source>
</evidence>
<feature type="region of interest" description="Disordered" evidence="2">
    <location>
        <begin position="226"/>
        <end position="293"/>
    </location>
</feature>
<evidence type="ECO:0000313" key="3">
    <source>
        <dbReference type="EMBL" id="GMS94868.1"/>
    </source>
</evidence>
<comment type="caution">
    <text evidence="3">The sequence shown here is derived from an EMBL/GenBank/DDBJ whole genome shotgun (WGS) entry which is preliminary data.</text>
</comment>
<sequence>MTKSMHERLLSLFEHHSSFDSLSTVMGSGASNSVRTISLDRRKDSKYRETKSIGERFRLRKHSTGEMLEETPSSSNAKQKRIYDLSKSLENALLTINKLNKRLSVVEHEKEELQEEVTWLRKFGCRADQSGGSRQSSVSIEAGDDALRLQLRQALHDLKLVRLESMKWKEERDTMANQCTQKESRIVNLERDLQIGRGRIISLEELVRRQLGELSLGDIVFNSDSVSMTSETNKPNPEDATDQSDSVSSRAVSMISSPIDRPQSRPGPVRVLSAGRNRRDSTSKPDKITDDIDHLLGDLPSALTLEPEDATFDELKEKALTEESTRKYRQGSPRYHRSPSLTTDPPRHLPPLQKYRDKNVFALPRKEDKRPMTAAPLVERRMILGRNASVPLMESREPSVEEVGDGSDFLNIDDLLNAEEPAANIRSQSGKSRDSGFTEASVKNVVR</sequence>
<protein>
    <submittedName>
        <fullName evidence="3">Uncharacterized protein</fullName>
    </submittedName>
</protein>
<dbReference type="Proteomes" id="UP001432027">
    <property type="component" value="Unassembled WGS sequence"/>
</dbReference>
<keyword evidence="4" id="KW-1185">Reference proteome</keyword>
<feature type="coiled-coil region" evidence="1">
    <location>
        <begin position="89"/>
        <end position="116"/>
    </location>
</feature>